<feature type="transmembrane region" description="Helical" evidence="6">
    <location>
        <begin position="355"/>
        <end position="377"/>
    </location>
</feature>
<keyword evidence="9" id="KW-1185">Reference proteome</keyword>
<feature type="transmembrane region" description="Helical" evidence="6">
    <location>
        <begin position="183"/>
        <end position="205"/>
    </location>
</feature>
<feature type="transmembrane region" description="Helical" evidence="6">
    <location>
        <begin position="217"/>
        <end position="239"/>
    </location>
</feature>
<evidence type="ECO:0000256" key="6">
    <source>
        <dbReference type="SAM" id="Phobius"/>
    </source>
</evidence>
<dbReference type="PANTHER" id="PTHR42718:SF39">
    <property type="entry name" value="ACTINORHODIN TRANSPORTER-RELATED"/>
    <property type="match status" value="1"/>
</dbReference>
<dbReference type="PROSITE" id="PS50850">
    <property type="entry name" value="MFS"/>
    <property type="match status" value="1"/>
</dbReference>
<dbReference type="PANTHER" id="PTHR42718">
    <property type="entry name" value="MAJOR FACILITATOR SUPERFAMILY MULTIDRUG TRANSPORTER MFSC"/>
    <property type="match status" value="1"/>
</dbReference>
<evidence type="ECO:0000256" key="4">
    <source>
        <dbReference type="ARBA" id="ARBA00023136"/>
    </source>
</evidence>
<feature type="transmembrane region" description="Helical" evidence="6">
    <location>
        <begin position="251"/>
        <end position="267"/>
    </location>
</feature>
<dbReference type="Gene3D" id="1.20.1250.20">
    <property type="entry name" value="MFS general substrate transporter like domains"/>
    <property type="match status" value="1"/>
</dbReference>
<dbReference type="CDD" id="cd17321">
    <property type="entry name" value="MFS_MMR_MDR_like"/>
    <property type="match status" value="1"/>
</dbReference>
<dbReference type="RefSeq" id="WP_370440261.1">
    <property type="nucleotide sequence ID" value="NZ_JBGFTU010000004.1"/>
</dbReference>
<keyword evidence="4 6" id="KW-0472">Membrane</keyword>
<feature type="domain" description="Major facilitator superfamily (MFS) profile" evidence="7">
    <location>
        <begin position="27"/>
        <end position="503"/>
    </location>
</feature>
<dbReference type="SUPFAM" id="SSF103473">
    <property type="entry name" value="MFS general substrate transporter"/>
    <property type="match status" value="1"/>
</dbReference>
<evidence type="ECO:0000313" key="8">
    <source>
        <dbReference type="EMBL" id="MEZ0164011.1"/>
    </source>
</evidence>
<comment type="subcellular location">
    <subcellularLocation>
        <location evidence="1">Cell membrane</location>
        <topology evidence="1">Multi-pass membrane protein</topology>
    </subcellularLocation>
</comment>
<protein>
    <submittedName>
        <fullName evidence="8">MFS transporter</fullName>
    </submittedName>
</protein>
<feature type="transmembrane region" description="Helical" evidence="6">
    <location>
        <begin position="61"/>
        <end position="80"/>
    </location>
</feature>
<proteinExistence type="predicted"/>
<dbReference type="Pfam" id="PF07690">
    <property type="entry name" value="MFS_1"/>
    <property type="match status" value="1"/>
</dbReference>
<feature type="transmembrane region" description="Helical" evidence="6">
    <location>
        <begin position="481"/>
        <end position="500"/>
    </location>
</feature>
<reference evidence="8 9" key="1">
    <citation type="submission" date="2024-07" db="EMBL/GenBank/DDBJ databases">
        <authorList>
            <person name="Thanompreechachai J."/>
            <person name="Duangmal K."/>
        </authorList>
    </citation>
    <scope>NUCLEOTIDE SEQUENCE [LARGE SCALE GENOMIC DNA]</scope>
    <source>
        <strain evidence="8 9">LSe6-4</strain>
    </source>
</reference>
<keyword evidence="3 6" id="KW-1133">Transmembrane helix</keyword>
<dbReference type="InterPro" id="IPR036259">
    <property type="entry name" value="MFS_trans_sf"/>
</dbReference>
<dbReference type="InterPro" id="IPR020846">
    <property type="entry name" value="MFS_dom"/>
</dbReference>
<dbReference type="PRINTS" id="PR01036">
    <property type="entry name" value="TCRTETB"/>
</dbReference>
<evidence type="ECO:0000313" key="9">
    <source>
        <dbReference type="Proteomes" id="UP001565927"/>
    </source>
</evidence>
<feature type="transmembrane region" description="Helical" evidence="6">
    <location>
        <begin position="433"/>
        <end position="452"/>
    </location>
</feature>
<organism evidence="8 9">
    <name type="scientific">Kineococcus halophytocola</name>
    <dbReference type="NCBI Taxonomy" id="3234027"/>
    <lineage>
        <taxon>Bacteria</taxon>
        <taxon>Bacillati</taxon>
        <taxon>Actinomycetota</taxon>
        <taxon>Actinomycetes</taxon>
        <taxon>Kineosporiales</taxon>
        <taxon>Kineosporiaceae</taxon>
        <taxon>Kineococcus</taxon>
    </lineage>
</organism>
<evidence type="ECO:0000256" key="3">
    <source>
        <dbReference type="ARBA" id="ARBA00022989"/>
    </source>
</evidence>
<evidence type="ECO:0000256" key="1">
    <source>
        <dbReference type="ARBA" id="ARBA00004651"/>
    </source>
</evidence>
<feature type="transmembrane region" description="Helical" evidence="6">
    <location>
        <begin position="321"/>
        <end position="343"/>
    </location>
</feature>
<feature type="transmembrane region" description="Helical" evidence="6">
    <location>
        <begin position="383"/>
        <end position="401"/>
    </location>
</feature>
<evidence type="ECO:0000256" key="2">
    <source>
        <dbReference type="ARBA" id="ARBA00022692"/>
    </source>
</evidence>
<dbReference type="Gene3D" id="1.20.1720.10">
    <property type="entry name" value="Multidrug resistance protein D"/>
    <property type="match status" value="1"/>
</dbReference>
<name>A0ABV4GXH8_9ACTN</name>
<feature type="region of interest" description="Disordered" evidence="5">
    <location>
        <begin position="1"/>
        <end position="21"/>
    </location>
</feature>
<feature type="transmembrane region" description="Helical" evidence="6">
    <location>
        <begin position="151"/>
        <end position="177"/>
    </location>
</feature>
<feature type="transmembrane region" description="Helical" evidence="6">
    <location>
        <begin position="118"/>
        <end position="139"/>
    </location>
</feature>
<feature type="region of interest" description="Disordered" evidence="5">
    <location>
        <begin position="505"/>
        <end position="526"/>
    </location>
</feature>
<feature type="transmembrane region" description="Helical" evidence="6">
    <location>
        <begin position="92"/>
        <end position="112"/>
    </location>
</feature>
<dbReference type="EMBL" id="JBGFTU010000004">
    <property type="protein sequence ID" value="MEZ0164011.1"/>
    <property type="molecule type" value="Genomic_DNA"/>
</dbReference>
<accession>A0ABV4GXH8</accession>
<dbReference type="InterPro" id="IPR011701">
    <property type="entry name" value="MFS"/>
</dbReference>
<evidence type="ECO:0000259" key="7">
    <source>
        <dbReference type="PROSITE" id="PS50850"/>
    </source>
</evidence>
<comment type="caution">
    <text evidence="8">The sequence shown here is derived from an EMBL/GenBank/DDBJ whole genome shotgun (WGS) entry which is preliminary data.</text>
</comment>
<sequence>MTDTARRPTGPTPDPHRDAPDPNRWRALAVCLVVGFMTLLDVSIVNVALPSIESSLGAGSSQVQWIVAGYALAFGLVLVPAGRIGDLYSRRLMFVVGLAGFVLTSAAAGLVQSATALAVVRLAQGISAGLVNPQVLALIQQLFTGAERGRAFGAFGTTIGLSTAVGPLLGGGILAVFGEQEGWRGVFLVNVPIGIVLIPLAWKWLPGRDPNRSTGRLHLDVTGLLLLAAATVLGMLPFVLTTGQGDSPARWWFLLPAAVLLAAFVAWERREGRRGREPVVDGDLVRTRSYSNGALVGIAYFAGFTGIFLVVTLYLQSGLGLAPWQAGLVQTPFAIMSGIFAQVGGRQVAARGRTVVVVGLVVVAAGLLGADLVAAAVQGTSGAIALAACLAVAGAGSGLVISPNQTLALADVPPRVAGVAGGVLQTGQRVGSAVGVAATTAIFFSTVAGAGLGGQAQEAGSGQGTSPQVQDVFGHALSDGLRVSLGLVLLALVFAVVDLLRRQGRTPGHHGQHGAHDASVAKHRAG</sequence>
<evidence type="ECO:0000256" key="5">
    <source>
        <dbReference type="SAM" id="MobiDB-lite"/>
    </source>
</evidence>
<gene>
    <name evidence="8" type="ORF">AB2L27_04430</name>
</gene>
<feature type="transmembrane region" description="Helical" evidence="6">
    <location>
        <begin position="27"/>
        <end position="49"/>
    </location>
</feature>
<feature type="transmembrane region" description="Helical" evidence="6">
    <location>
        <begin position="294"/>
        <end position="315"/>
    </location>
</feature>
<dbReference type="Proteomes" id="UP001565927">
    <property type="component" value="Unassembled WGS sequence"/>
</dbReference>
<keyword evidence="2 6" id="KW-0812">Transmembrane</keyword>